<reference evidence="2" key="1">
    <citation type="journal article" date="2020" name="Stud. Mycol.">
        <title>101 Dothideomycetes genomes: a test case for predicting lifestyles and emergence of pathogens.</title>
        <authorList>
            <person name="Haridas S."/>
            <person name="Albert R."/>
            <person name="Binder M."/>
            <person name="Bloem J."/>
            <person name="Labutti K."/>
            <person name="Salamov A."/>
            <person name="Andreopoulos B."/>
            <person name="Baker S."/>
            <person name="Barry K."/>
            <person name="Bills G."/>
            <person name="Bluhm B."/>
            <person name="Cannon C."/>
            <person name="Castanera R."/>
            <person name="Culley D."/>
            <person name="Daum C."/>
            <person name="Ezra D."/>
            <person name="Gonzalez J."/>
            <person name="Henrissat B."/>
            <person name="Kuo A."/>
            <person name="Liang C."/>
            <person name="Lipzen A."/>
            <person name="Lutzoni F."/>
            <person name="Magnuson J."/>
            <person name="Mondo S."/>
            <person name="Nolan M."/>
            <person name="Ohm R."/>
            <person name="Pangilinan J."/>
            <person name="Park H.-J."/>
            <person name="Ramirez L."/>
            <person name="Alfaro M."/>
            <person name="Sun H."/>
            <person name="Tritt A."/>
            <person name="Yoshinaga Y."/>
            <person name="Zwiers L.-H."/>
            <person name="Turgeon B."/>
            <person name="Goodwin S."/>
            <person name="Spatafora J."/>
            <person name="Crous P."/>
            <person name="Grigoriev I."/>
        </authorList>
    </citation>
    <scope>NUCLEOTIDE SEQUENCE</scope>
    <source>
        <strain evidence="2">CBS 119925</strain>
    </source>
</reference>
<sequence>MYMLPSNPFVALLPAGSVTREGVDRAVRWMELDRSEDSTAIDATLDQFLEIHQALAFLGNGEKESIMQTLDSHIRTEWEGRLSLAEVKDLWALRHLPFTEPYMSLLLNKLALFCRRTVDLIDKVKAQQKDRVYPELLEQLASDIEILRWVRDDEELFREVDERDRKMQEEATRVPAQKTRRRRRSPFRRRLTVVEEEEDEES</sequence>
<dbReference type="AlphaFoldDB" id="A0A6A6V7H9"/>
<proteinExistence type="predicted"/>
<evidence type="ECO:0000313" key="3">
    <source>
        <dbReference type="Proteomes" id="UP000799440"/>
    </source>
</evidence>
<evidence type="ECO:0000313" key="2">
    <source>
        <dbReference type="EMBL" id="KAF2745836.1"/>
    </source>
</evidence>
<organism evidence="2 3">
    <name type="scientific">Sporormia fimetaria CBS 119925</name>
    <dbReference type="NCBI Taxonomy" id="1340428"/>
    <lineage>
        <taxon>Eukaryota</taxon>
        <taxon>Fungi</taxon>
        <taxon>Dikarya</taxon>
        <taxon>Ascomycota</taxon>
        <taxon>Pezizomycotina</taxon>
        <taxon>Dothideomycetes</taxon>
        <taxon>Pleosporomycetidae</taxon>
        <taxon>Pleosporales</taxon>
        <taxon>Sporormiaceae</taxon>
        <taxon>Sporormia</taxon>
    </lineage>
</organism>
<gene>
    <name evidence="2" type="ORF">M011DRAFT_469095</name>
</gene>
<protein>
    <submittedName>
        <fullName evidence="2">Uncharacterized protein</fullName>
    </submittedName>
</protein>
<name>A0A6A6V7H9_9PLEO</name>
<dbReference type="EMBL" id="MU006580">
    <property type="protein sequence ID" value="KAF2745836.1"/>
    <property type="molecule type" value="Genomic_DNA"/>
</dbReference>
<accession>A0A6A6V7H9</accession>
<evidence type="ECO:0000256" key="1">
    <source>
        <dbReference type="SAM" id="MobiDB-lite"/>
    </source>
</evidence>
<dbReference type="Proteomes" id="UP000799440">
    <property type="component" value="Unassembled WGS sequence"/>
</dbReference>
<dbReference type="OrthoDB" id="3755880at2759"/>
<feature type="region of interest" description="Disordered" evidence="1">
    <location>
        <begin position="161"/>
        <end position="185"/>
    </location>
</feature>
<feature type="compositionally biased region" description="Basic and acidic residues" evidence="1">
    <location>
        <begin position="161"/>
        <end position="172"/>
    </location>
</feature>
<keyword evidence="3" id="KW-1185">Reference proteome</keyword>